<protein>
    <submittedName>
        <fullName evidence="1">Uncharacterized protein</fullName>
    </submittedName>
</protein>
<gene>
    <name evidence="1" type="ORF">SAMEA2275694_02744</name>
</gene>
<evidence type="ECO:0000313" key="1">
    <source>
        <dbReference type="EMBL" id="SHX45358.1"/>
    </source>
</evidence>
<dbReference type="Proteomes" id="UP000185183">
    <property type="component" value="Unassembled WGS sequence"/>
</dbReference>
<reference evidence="1 2" key="1">
    <citation type="submission" date="2016-11" db="EMBL/GenBank/DDBJ databases">
        <authorList>
            <consortium name="Pathogen Informatics"/>
        </authorList>
    </citation>
    <scope>NUCLEOTIDE SEQUENCE [LARGE SCALE GENOMIC DNA]</scope>
    <source>
        <strain evidence="1 2">968</strain>
    </source>
</reference>
<organism evidence="1 2">
    <name type="scientific">Mycobacteroides abscessus subsp. bolletii</name>
    <dbReference type="NCBI Taxonomy" id="319705"/>
    <lineage>
        <taxon>Bacteria</taxon>
        <taxon>Bacillati</taxon>
        <taxon>Actinomycetota</taxon>
        <taxon>Actinomycetes</taxon>
        <taxon>Mycobacteriales</taxon>
        <taxon>Mycobacteriaceae</taxon>
        <taxon>Mycobacteroides</taxon>
        <taxon>Mycobacteroides abscessus</taxon>
    </lineage>
</organism>
<dbReference type="EMBL" id="FSFA01000003">
    <property type="protein sequence ID" value="SHX45358.1"/>
    <property type="molecule type" value="Genomic_DNA"/>
</dbReference>
<accession>A0A9Q7SEB8</accession>
<dbReference type="AlphaFoldDB" id="A0A9Q7SEB8"/>
<name>A0A9Q7SEB8_9MYCO</name>
<sequence>MVSTTSSMVKSTEHCAPGAKVLSSQFKRAVPVSCNVDPVRQSGINRPHRGSTCRFPNVMNIELPR</sequence>
<proteinExistence type="predicted"/>
<evidence type="ECO:0000313" key="2">
    <source>
        <dbReference type="Proteomes" id="UP000185183"/>
    </source>
</evidence>
<comment type="caution">
    <text evidence="1">The sequence shown here is derived from an EMBL/GenBank/DDBJ whole genome shotgun (WGS) entry which is preliminary data.</text>
</comment>